<organism evidence="1 2">
    <name type="scientific">Austropuccinia psidii MF-1</name>
    <dbReference type="NCBI Taxonomy" id="1389203"/>
    <lineage>
        <taxon>Eukaryota</taxon>
        <taxon>Fungi</taxon>
        <taxon>Dikarya</taxon>
        <taxon>Basidiomycota</taxon>
        <taxon>Pucciniomycotina</taxon>
        <taxon>Pucciniomycetes</taxon>
        <taxon>Pucciniales</taxon>
        <taxon>Sphaerophragmiaceae</taxon>
        <taxon>Austropuccinia</taxon>
    </lineage>
</organism>
<gene>
    <name evidence="1" type="ORF">O181_073880</name>
</gene>
<comment type="caution">
    <text evidence="1">The sequence shown here is derived from an EMBL/GenBank/DDBJ whole genome shotgun (WGS) entry which is preliminary data.</text>
</comment>
<sequence>MKQPGILLTPKKDIDYISTLIFRTFSRHSVEKGGRATQKHILTSVTIALMEYSKFGDVTTLLKQQKAADDNSEATEGSEQ</sequence>
<proteinExistence type="predicted"/>
<dbReference type="AlphaFoldDB" id="A0A9Q3F3G0"/>
<keyword evidence="2" id="KW-1185">Reference proteome</keyword>
<dbReference type="EMBL" id="AVOT02039168">
    <property type="protein sequence ID" value="MBW0534165.1"/>
    <property type="molecule type" value="Genomic_DNA"/>
</dbReference>
<evidence type="ECO:0000313" key="1">
    <source>
        <dbReference type="EMBL" id="MBW0534165.1"/>
    </source>
</evidence>
<name>A0A9Q3F3G0_9BASI</name>
<protein>
    <submittedName>
        <fullName evidence="1">Uncharacterized protein</fullName>
    </submittedName>
</protein>
<reference evidence="1" key="1">
    <citation type="submission" date="2021-03" db="EMBL/GenBank/DDBJ databases">
        <title>Draft genome sequence of rust myrtle Austropuccinia psidii MF-1, a brazilian biotype.</title>
        <authorList>
            <person name="Quecine M.C."/>
            <person name="Pachon D.M.R."/>
            <person name="Bonatelli M.L."/>
            <person name="Correr F.H."/>
            <person name="Franceschini L.M."/>
            <person name="Leite T.F."/>
            <person name="Margarido G.R.A."/>
            <person name="Almeida C.A."/>
            <person name="Ferrarezi J.A."/>
            <person name="Labate C.A."/>
        </authorList>
    </citation>
    <scope>NUCLEOTIDE SEQUENCE</scope>
    <source>
        <strain evidence="1">MF-1</strain>
    </source>
</reference>
<evidence type="ECO:0000313" key="2">
    <source>
        <dbReference type="Proteomes" id="UP000765509"/>
    </source>
</evidence>
<accession>A0A9Q3F3G0</accession>
<dbReference type="Proteomes" id="UP000765509">
    <property type="component" value="Unassembled WGS sequence"/>
</dbReference>